<dbReference type="EMBL" id="BARW01023256">
    <property type="protein sequence ID" value="GAI93594.1"/>
    <property type="molecule type" value="Genomic_DNA"/>
</dbReference>
<evidence type="ECO:0000313" key="1">
    <source>
        <dbReference type="EMBL" id="GAI93594.1"/>
    </source>
</evidence>
<protein>
    <submittedName>
        <fullName evidence="1">Uncharacterized protein</fullName>
    </submittedName>
</protein>
<sequence length="54" mass="5733">MTGLNLSGEFGKHRLTLQGVKVQKTLAERFGSATRSLCHGCGASPIIKSTQCGR</sequence>
<proteinExistence type="predicted"/>
<comment type="caution">
    <text evidence="1">The sequence shown here is derived from an EMBL/GenBank/DDBJ whole genome shotgun (WGS) entry which is preliminary data.</text>
</comment>
<organism evidence="1">
    <name type="scientific">marine sediment metagenome</name>
    <dbReference type="NCBI Taxonomy" id="412755"/>
    <lineage>
        <taxon>unclassified sequences</taxon>
        <taxon>metagenomes</taxon>
        <taxon>ecological metagenomes</taxon>
    </lineage>
</organism>
<gene>
    <name evidence="1" type="ORF">S12H4_38609</name>
</gene>
<dbReference type="AlphaFoldDB" id="X1UMN4"/>
<reference evidence="1" key="1">
    <citation type="journal article" date="2014" name="Front. Microbiol.">
        <title>High frequency of phylogenetically diverse reductive dehalogenase-homologous genes in deep subseafloor sedimentary metagenomes.</title>
        <authorList>
            <person name="Kawai M."/>
            <person name="Futagami T."/>
            <person name="Toyoda A."/>
            <person name="Takaki Y."/>
            <person name="Nishi S."/>
            <person name="Hori S."/>
            <person name="Arai W."/>
            <person name="Tsubouchi T."/>
            <person name="Morono Y."/>
            <person name="Uchiyama I."/>
            <person name="Ito T."/>
            <person name="Fujiyama A."/>
            <person name="Inagaki F."/>
            <person name="Takami H."/>
        </authorList>
    </citation>
    <scope>NUCLEOTIDE SEQUENCE</scope>
    <source>
        <strain evidence="1">Expedition CK06-06</strain>
    </source>
</reference>
<accession>X1UMN4</accession>
<name>X1UMN4_9ZZZZ</name>